<evidence type="ECO:0000256" key="8">
    <source>
        <dbReference type="ARBA" id="ARBA00049120"/>
    </source>
</evidence>
<evidence type="ECO:0000256" key="5">
    <source>
        <dbReference type="ARBA" id="ARBA00022691"/>
    </source>
</evidence>
<dbReference type="InterPro" id="IPR029063">
    <property type="entry name" value="SAM-dependent_MTases_sf"/>
</dbReference>
<evidence type="ECO:0000313" key="11">
    <source>
        <dbReference type="EMBL" id="KKN38018.1"/>
    </source>
</evidence>
<evidence type="ECO:0000256" key="4">
    <source>
        <dbReference type="ARBA" id="ARBA00022679"/>
    </source>
</evidence>
<feature type="domain" description="DNA methylase N-4/N-6" evidence="10">
    <location>
        <begin position="23"/>
        <end position="85"/>
    </location>
</feature>
<feature type="compositionally biased region" description="Low complexity" evidence="9">
    <location>
        <begin position="235"/>
        <end position="253"/>
    </location>
</feature>
<feature type="compositionally biased region" description="Low complexity" evidence="9">
    <location>
        <begin position="167"/>
        <end position="179"/>
    </location>
</feature>
<keyword evidence="7" id="KW-0238">DNA-binding</keyword>
<comment type="similarity">
    <text evidence="1">Belongs to the N(4)/N(6)-methyltransferase family. N(4) subfamily.</text>
</comment>
<comment type="catalytic activity">
    <reaction evidence="8">
        <text>a 2'-deoxycytidine in DNA + S-adenosyl-L-methionine = an N(4)-methyl-2'-deoxycytidine in DNA + S-adenosyl-L-homocysteine + H(+)</text>
        <dbReference type="Rhea" id="RHEA:16857"/>
        <dbReference type="Rhea" id="RHEA-COMP:11369"/>
        <dbReference type="Rhea" id="RHEA-COMP:13674"/>
        <dbReference type="ChEBI" id="CHEBI:15378"/>
        <dbReference type="ChEBI" id="CHEBI:57856"/>
        <dbReference type="ChEBI" id="CHEBI:59789"/>
        <dbReference type="ChEBI" id="CHEBI:85452"/>
        <dbReference type="ChEBI" id="CHEBI:137933"/>
        <dbReference type="EC" id="2.1.1.113"/>
    </reaction>
</comment>
<evidence type="ECO:0000256" key="2">
    <source>
        <dbReference type="ARBA" id="ARBA00012185"/>
    </source>
</evidence>
<feature type="region of interest" description="Disordered" evidence="9">
    <location>
        <begin position="372"/>
        <end position="406"/>
    </location>
</feature>
<gene>
    <name evidence="11" type="ORF">LCGC14_0757830</name>
</gene>
<keyword evidence="3" id="KW-0489">Methyltransferase</keyword>
<evidence type="ECO:0000259" key="10">
    <source>
        <dbReference type="Pfam" id="PF01555"/>
    </source>
</evidence>
<feature type="region of interest" description="Disordered" evidence="9">
    <location>
        <begin position="85"/>
        <end position="115"/>
    </location>
</feature>
<accession>A0A0F9T959</accession>
<dbReference type="PROSITE" id="PS00093">
    <property type="entry name" value="N4_MTASE"/>
    <property type="match status" value="1"/>
</dbReference>
<dbReference type="AlphaFoldDB" id="A0A0F9T959"/>
<dbReference type="GO" id="GO:0008170">
    <property type="term" value="F:N-methyltransferase activity"/>
    <property type="evidence" value="ECO:0007669"/>
    <property type="project" value="InterPro"/>
</dbReference>
<keyword evidence="5" id="KW-0949">S-adenosyl-L-methionine</keyword>
<dbReference type="GO" id="GO:0032259">
    <property type="term" value="P:methylation"/>
    <property type="evidence" value="ECO:0007669"/>
    <property type="project" value="UniProtKB-KW"/>
</dbReference>
<dbReference type="SUPFAM" id="SSF53335">
    <property type="entry name" value="S-adenosyl-L-methionine-dependent methyltransferases"/>
    <property type="match status" value="2"/>
</dbReference>
<evidence type="ECO:0000256" key="6">
    <source>
        <dbReference type="ARBA" id="ARBA00022747"/>
    </source>
</evidence>
<dbReference type="Gene3D" id="3.40.50.150">
    <property type="entry name" value="Vaccinia Virus protein VP39"/>
    <property type="match status" value="2"/>
</dbReference>
<dbReference type="GO" id="GO:0015667">
    <property type="term" value="F:site-specific DNA-methyltransferase (cytosine-N4-specific) activity"/>
    <property type="evidence" value="ECO:0007669"/>
    <property type="project" value="UniProtKB-EC"/>
</dbReference>
<dbReference type="Pfam" id="PF01555">
    <property type="entry name" value="N6_N4_Mtase"/>
    <property type="match status" value="2"/>
</dbReference>
<evidence type="ECO:0000256" key="3">
    <source>
        <dbReference type="ARBA" id="ARBA00022603"/>
    </source>
</evidence>
<evidence type="ECO:0000256" key="9">
    <source>
        <dbReference type="SAM" id="MobiDB-lite"/>
    </source>
</evidence>
<comment type="caution">
    <text evidence="11">The sequence shown here is derived from an EMBL/GenBank/DDBJ whole genome shotgun (WGS) entry which is preliminary data.</text>
</comment>
<dbReference type="InterPro" id="IPR017985">
    <property type="entry name" value="MeTrfase_CN4_CS"/>
</dbReference>
<name>A0A0F9T959_9ZZZZ</name>
<dbReference type="PRINTS" id="PR00508">
    <property type="entry name" value="S21N4MTFRASE"/>
</dbReference>
<dbReference type="GO" id="GO:0009307">
    <property type="term" value="P:DNA restriction-modification system"/>
    <property type="evidence" value="ECO:0007669"/>
    <property type="project" value="UniProtKB-KW"/>
</dbReference>
<feature type="domain" description="DNA methylase N-4/N-6" evidence="10">
    <location>
        <begin position="297"/>
        <end position="484"/>
    </location>
</feature>
<evidence type="ECO:0000256" key="1">
    <source>
        <dbReference type="ARBA" id="ARBA00010203"/>
    </source>
</evidence>
<keyword evidence="6" id="KW-0680">Restriction system</keyword>
<evidence type="ECO:0000256" key="7">
    <source>
        <dbReference type="ARBA" id="ARBA00023125"/>
    </source>
</evidence>
<dbReference type="EC" id="2.1.1.113" evidence="2"/>
<keyword evidence="4" id="KW-0808">Transferase</keyword>
<feature type="compositionally biased region" description="Polar residues" evidence="9">
    <location>
        <begin position="202"/>
        <end position="211"/>
    </location>
</feature>
<protein>
    <recommendedName>
        <fullName evidence="2">site-specific DNA-methyltransferase (cytosine-N(4)-specific)</fullName>
        <ecNumber evidence="2">2.1.1.113</ecNumber>
    </recommendedName>
</protein>
<proteinExistence type="inferred from homology"/>
<dbReference type="InterPro" id="IPR001091">
    <property type="entry name" value="RM_Methyltransferase"/>
</dbReference>
<sequence>MSRATLYVGDALEVLRTLPDESVQCCVTSPPYWGLRDYGVDGQLGLEPTPFLYVEDMVTVFQEVRRVLRDDGTLWLNLGSSYASSGGERTYGSYDGATGRGPGTRRNRVSGDSDPIQSHLLWRAPACGSDDKALLDSQAAGRACPDSDGESQDEIRTHRGRTVRNGQSAAQAEQQTSQTIRDSGRSDCDPTSPDASPLDVPLSTTPQSSVQRPDACGPGATVSACQPAMPTVSPASHSSAGTSACTSGTSSKSPPLVVRTQGKESFFSACGRSDCRGIGKCGICWCNLAIPSLNLKPKDLVSIPQLVAFALQADGWYLRSDIIWSKPNPMPESVTDRPTKAHEYVFLLTKSARYFYDADAIADELASDPKTWGRHNNKDPGECAVKPRPMFGPDRGGRDGTEWGNGATRNARTVWEIATKHYPNAHFATLPPELAARCIKAGSRPGDTVLDPFGGSGTTASVATGLGRNAIHIDLNPEYLDLAIERIGPLLVDVKEVTA</sequence>
<feature type="region of interest" description="Disordered" evidence="9">
    <location>
        <begin position="138"/>
        <end position="256"/>
    </location>
</feature>
<dbReference type="EMBL" id="LAZR01001857">
    <property type="protein sequence ID" value="KKN38018.1"/>
    <property type="molecule type" value="Genomic_DNA"/>
</dbReference>
<organism evidence="11">
    <name type="scientific">marine sediment metagenome</name>
    <dbReference type="NCBI Taxonomy" id="412755"/>
    <lineage>
        <taxon>unclassified sequences</taxon>
        <taxon>metagenomes</taxon>
        <taxon>ecological metagenomes</taxon>
    </lineage>
</organism>
<reference evidence="11" key="1">
    <citation type="journal article" date="2015" name="Nature">
        <title>Complex archaea that bridge the gap between prokaryotes and eukaryotes.</title>
        <authorList>
            <person name="Spang A."/>
            <person name="Saw J.H."/>
            <person name="Jorgensen S.L."/>
            <person name="Zaremba-Niedzwiedzka K."/>
            <person name="Martijn J."/>
            <person name="Lind A.E."/>
            <person name="van Eijk R."/>
            <person name="Schleper C."/>
            <person name="Guy L."/>
            <person name="Ettema T.J."/>
        </authorList>
    </citation>
    <scope>NUCLEOTIDE SEQUENCE</scope>
</reference>
<dbReference type="InterPro" id="IPR002941">
    <property type="entry name" value="DNA_methylase_N4/N6"/>
</dbReference>
<dbReference type="GO" id="GO:0003677">
    <property type="term" value="F:DNA binding"/>
    <property type="evidence" value="ECO:0007669"/>
    <property type="project" value="UniProtKB-KW"/>
</dbReference>